<keyword evidence="1" id="KW-1133">Transmembrane helix</keyword>
<feature type="transmembrane region" description="Helical" evidence="1">
    <location>
        <begin position="350"/>
        <end position="370"/>
    </location>
</feature>
<dbReference type="PANTHER" id="PTHR31061">
    <property type="entry name" value="LD22376P"/>
    <property type="match status" value="1"/>
</dbReference>
<protein>
    <recommendedName>
        <fullName evidence="2">Heparan-alpha-glucosaminide N-acetyltransferase catalytic domain-containing protein</fullName>
    </recommendedName>
</protein>
<dbReference type="Proteomes" id="UP001642484">
    <property type="component" value="Unassembled WGS sequence"/>
</dbReference>
<accession>A0ABP0LUK0</accession>
<feature type="transmembrane region" description="Helical" evidence="1">
    <location>
        <begin position="190"/>
        <end position="208"/>
    </location>
</feature>
<reference evidence="3 4" key="1">
    <citation type="submission" date="2024-02" db="EMBL/GenBank/DDBJ databases">
        <authorList>
            <person name="Chen Y."/>
            <person name="Shah S."/>
            <person name="Dougan E. K."/>
            <person name="Thang M."/>
            <person name="Chan C."/>
        </authorList>
    </citation>
    <scope>NUCLEOTIDE SEQUENCE [LARGE SCALE GENOMIC DNA]</scope>
</reference>
<keyword evidence="1" id="KW-0812">Transmembrane</keyword>
<evidence type="ECO:0000313" key="4">
    <source>
        <dbReference type="Proteomes" id="UP001642484"/>
    </source>
</evidence>
<feature type="transmembrane region" description="Helical" evidence="1">
    <location>
        <begin position="240"/>
        <end position="260"/>
    </location>
</feature>
<name>A0ABP0LUK0_9DINO</name>
<evidence type="ECO:0000313" key="3">
    <source>
        <dbReference type="EMBL" id="CAK9042901.1"/>
    </source>
</evidence>
<dbReference type="EMBL" id="CAXAMN010014269">
    <property type="protein sequence ID" value="CAK9042901.1"/>
    <property type="molecule type" value="Genomic_DNA"/>
</dbReference>
<evidence type="ECO:0000259" key="2">
    <source>
        <dbReference type="Pfam" id="PF07786"/>
    </source>
</evidence>
<dbReference type="PANTHER" id="PTHR31061:SF24">
    <property type="entry name" value="LD22376P"/>
    <property type="match status" value="1"/>
</dbReference>
<feature type="transmembrane region" description="Helical" evidence="1">
    <location>
        <begin position="22"/>
        <end position="41"/>
    </location>
</feature>
<feature type="transmembrane region" description="Helical" evidence="1">
    <location>
        <begin position="91"/>
        <end position="108"/>
    </location>
</feature>
<feature type="transmembrane region" description="Helical" evidence="1">
    <location>
        <begin position="424"/>
        <end position="449"/>
    </location>
</feature>
<dbReference type="Pfam" id="PF24681">
    <property type="entry name" value="Kelch_KLHDC2_KLHL20_DRC7"/>
    <property type="match status" value="1"/>
</dbReference>
<feature type="transmembrane region" description="Helical" evidence="1">
    <location>
        <begin position="61"/>
        <end position="84"/>
    </location>
</feature>
<keyword evidence="1" id="KW-0472">Membrane</keyword>
<feature type="transmembrane region" description="Helical" evidence="1">
    <location>
        <begin position="494"/>
        <end position="512"/>
    </location>
</feature>
<proteinExistence type="predicted"/>
<dbReference type="InterPro" id="IPR015915">
    <property type="entry name" value="Kelch-typ_b-propeller"/>
</dbReference>
<feature type="domain" description="Heparan-alpha-glucosaminide N-acetyltransferase catalytic" evidence="2">
    <location>
        <begin position="16"/>
        <end position="110"/>
    </location>
</feature>
<comment type="caution">
    <text evidence="3">The sequence shown here is derived from an EMBL/GenBank/DDBJ whole genome shotgun (WGS) entry which is preliminary data.</text>
</comment>
<gene>
    <name evidence="3" type="ORF">CCMP2556_LOCUS22765</name>
</gene>
<dbReference type="Pfam" id="PF07786">
    <property type="entry name" value="HGSNAT_cat"/>
    <property type="match status" value="1"/>
</dbReference>
<sequence>MAPAPASVSPARGKRRLVGLDVLRGITMAVMLIVDTLGDLYPSIGHAPWDGLHLADLVMPYFLLISGISFHISLSPTIQPWTVLRRNAFRALRLFLLGLAVQGSIFHVTPAGPLLVLNLGSLEGLCSAAILLADQQDWQVAAAQNRFLAAHEPANPTVILLVSRQAAAEQQPANLGGSGSIPGTVRIMGILQRIAIVFLFVSLIDLFVPARGSRDGDGDAFEALLPEEQGIGLWLLWRTVLRWILVLLLVLLGTCLTYGAPPSSWPGCASTLYSSSDVVSLHDMGCSRAGWLDSILLGVQHVYVQGTSIGPKGAPNFGFDPEGLVTTLSATFPMFVGAHLGRSGRVLQRFFAHWLLLGTTFTAIGCWMTQWIPFNKRLWSPSYNLCTAGTGIFLYAALFFLCDREPSSPLWRKMTIIGTTALKPFQWLGANCILFFVLSECCGVLSWALQSVRGEEQNIVRWFRDHFLWHTCRLGHHCPSPVGNVQNACAPVEVAFTLIGLLFWILVLLRWCSALGWNFHRCHWNDKYLRAQPVRVAAPEDGRNWRIGEEKKPGYVWKLYSAVPTIPGPEARSAHQAFGADGYLYVFGGEWSSRDQKRYRSLEGGLELRAKLRAEVVGGQFRDLWRFECSGAPGTRWEQLEAHGSVPDSRSGHRMATAGSYAVLFGGFSEDKKRRATYWDDFYALHLPSHTWRLLPVSSDRRARPISRAGGLLFAAASQVFLYGGSRPTRKGGDSLQILEDLWCARLGSDGGALWEQLAVQGEGPGKRSGLCQCALQSQEPLRRLVFGGVADHRVASNWSDGTKRAADVAVFHQDLFLLDCTGTPRWTCIWPRPGSQLPASPQASVLPEELLARGGGADAACLALAIHQGGALAIGQCGGVRGE</sequence>
<keyword evidence="4" id="KW-1185">Reference proteome</keyword>
<dbReference type="InterPro" id="IPR012429">
    <property type="entry name" value="HGSNAT_cat"/>
</dbReference>
<dbReference type="SUPFAM" id="SSF117281">
    <property type="entry name" value="Kelch motif"/>
    <property type="match status" value="1"/>
</dbReference>
<feature type="transmembrane region" description="Helical" evidence="1">
    <location>
        <begin position="382"/>
        <end position="403"/>
    </location>
</feature>
<organism evidence="3 4">
    <name type="scientific">Durusdinium trenchii</name>
    <dbReference type="NCBI Taxonomy" id="1381693"/>
    <lineage>
        <taxon>Eukaryota</taxon>
        <taxon>Sar</taxon>
        <taxon>Alveolata</taxon>
        <taxon>Dinophyceae</taxon>
        <taxon>Suessiales</taxon>
        <taxon>Symbiodiniaceae</taxon>
        <taxon>Durusdinium</taxon>
    </lineage>
</organism>
<evidence type="ECO:0000256" key="1">
    <source>
        <dbReference type="SAM" id="Phobius"/>
    </source>
</evidence>
<dbReference type="Gene3D" id="2.120.10.80">
    <property type="entry name" value="Kelch-type beta propeller"/>
    <property type="match status" value="1"/>
</dbReference>